<feature type="compositionally biased region" description="Low complexity" evidence="1">
    <location>
        <begin position="47"/>
        <end position="58"/>
    </location>
</feature>
<dbReference type="InterPro" id="IPR018711">
    <property type="entry name" value="NAGPA"/>
</dbReference>
<organism evidence="4 5">
    <name type="scientific">Streptomyces chumphonensis</name>
    <dbReference type="NCBI Taxonomy" id="1214925"/>
    <lineage>
        <taxon>Bacteria</taxon>
        <taxon>Bacillati</taxon>
        <taxon>Actinomycetota</taxon>
        <taxon>Actinomycetes</taxon>
        <taxon>Kitasatosporales</taxon>
        <taxon>Streptomycetaceae</taxon>
        <taxon>Streptomyces</taxon>
    </lineage>
</organism>
<keyword evidence="5" id="KW-1185">Reference proteome</keyword>
<evidence type="ECO:0000256" key="2">
    <source>
        <dbReference type="SAM" id="SignalP"/>
    </source>
</evidence>
<dbReference type="RefSeq" id="WP_191207420.1">
    <property type="nucleotide sequence ID" value="NZ_BAABKL010000025.1"/>
</dbReference>
<feature type="compositionally biased region" description="Low complexity" evidence="1">
    <location>
        <begin position="785"/>
        <end position="795"/>
    </location>
</feature>
<accession>A0A927EVC9</accession>
<dbReference type="EMBL" id="JACXYU010000001">
    <property type="protein sequence ID" value="MBD3930108.1"/>
    <property type="molecule type" value="Genomic_DNA"/>
</dbReference>
<proteinExistence type="predicted"/>
<feature type="domain" description="Phosphodiester glycosidase" evidence="3">
    <location>
        <begin position="235"/>
        <end position="413"/>
    </location>
</feature>
<evidence type="ECO:0000313" key="5">
    <source>
        <dbReference type="Proteomes" id="UP000632289"/>
    </source>
</evidence>
<name>A0A927EVC9_9ACTN</name>
<comment type="caution">
    <text evidence="4">The sequence shown here is derived from an EMBL/GenBank/DDBJ whole genome shotgun (WGS) entry which is preliminary data.</text>
</comment>
<dbReference type="Pfam" id="PF09992">
    <property type="entry name" value="NAGPA"/>
    <property type="match status" value="1"/>
</dbReference>
<evidence type="ECO:0000256" key="1">
    <source>
        <dbReference type="SAM" id="MobiDB-lite"/>
    </source>
</evidence>
<feature type="region of interest" description="Disordered" evidence="1">
    <location>
        <begin position="47"/>
        <end position="71"/>
    </location>
</feature>
<dbReference type="AlphaFoldDB" id="A0A927EVC9"/>
<dbReference type="GO" id="GO:0016798">
    <property type="term" value="F:hydrolase activity, acting on glycosyl bonds"/>
    <property type="evidence" value="ECO:0007669"/>
    <property type="project" value="UniProtKB-KW"/>
</dbReference>
<keyword evidence="4" id="KW-0378">Hydrolase</keyword>
<feature type="compositionally biased region" description="Pro residues" evidence="1">
    <location>
        <begin position="815"/>
        <end position="826"/>
    </location>
</feature>
<keyword evidence="4" id="KW-0326">Glycosidase</keyword>
<evidence type="ECO:0000259" key="3">
    <source>
        <dbReference type="Pfam" id="PF09992"/>
    </source>
</evidence>
<feature type="signal peptide" evidence="2">
    <location>
        <begin position="1"/>
        <end position="25"/>
    </location>
</feature>
<evidence type="ECO:0000313" key="4">
    <source>
        <dbReference type="EMBL" id="MBD3930108.1"/>
    </source>
</evidence>
<gene>
    <name evidence="4" type="ORF">IF129_00775</name>
</gene>
<protein>
    <submittedName>
        <fullName evidence="4">Phosphodiester glycosidase family protein</fullName>
    </submittedName>
</protein>
<dbReference type="PANTHER" id="PTHR40446:SF2">
    <property type="entry name" value="N-ACETYLGLUCOSAMINE-1-PHOSPHODIESTER ALPHA-N-ACETYLGLUCOSAMINIDASE"/>
    <property type="match status" value="1"/>
</dbReference>
<keyword evidence="2" id="KW-0732">Signal</keyword>
<feature type="region of interest" description="Disordered" evidence="1">
    <location>
        <begin position="389"/>
        <end position="421"/>
    </location>
</feature>
<feature type="compositionally biased region" description="Basic and acidic residues" evidence="1">
    <location>
        <begin position="59"/>
        <end position="69"/>
    </location>
</feature>
<dbReference type="Proteomes" id="UP000632289">
    <property type="component" value="Unassembled WGS sequence"/>
</dbReference>
<feature type="region of interest" description="Disordered" evidence="1">
    <location>
        <begin position="766"/>
        <end position="833"/>
    </location>
</feature>
<dbReference type="PANTHER" id="PTHR40446">
    <property type="entry name" value="N-ACETYLGLUCOSAMINE-1-PHOSPHODIESTER ALPHA-N-ACETYLGLUCOSAMINIDASE"/>
    <property type="match status" value="1"/>
</dbReference>
<sequence>MRLPRRTTRALLGAAVSLLLGPALAAPGTGAAGGAAPAPPAAVLAASAGAAPRPAGGADPDRVPERGERPVAPGVRLTSFSEPHAEGWVRGDVLSVDLAGDVRVDYLASGTVTRRRTVSELVARHEPGAGRRTVAAVNADFFDINGTGAPLSAGLRDGRLTQSGSPDPSPVAGFGPRGAGRILELLFEGTVRLPRGTRPLAGYNAADLPPGGIGLYTPDWGGADRAPTTHGARSAEVTVADGVVTAVHGEGGTGPVPAGTTVLRGREAGADALAALVPGDRVAVRYAVRAGDGGPLPHTAVGGREPLVVDGEPRDWTGLPNNAAAPRTALGLSADGATLHLLTVDGRQAASGGVTLTALGRMMRDLGAYQALNLDGGGSATLLAREPGAARPRVENAPSDGAERPVPNGLAVTVPQGSGRPVGYRVRPALEPERTPVFSPGRDGRTDRVFPGLTRRLTAVPFDETYGPAGGSPRWSSARPALGTVDAEGTFRGLRTGRVTVTAASVHPGTGLVRGRTRLEVLGALERLRPTTARVALAAEGDSATFGLVGEDADGARAPVAPKDVTPLYDASLFDVSADPDDGTFTVTARTAAASGRVELSVAGRTATVAVTTGLTERTVADFSDAGRWRFSGARATGALLPEPAGRTGPGLRMRYDFSGSTATRAAYADPPVPVPVPDRTRRLTLWVYGDGHGAWPSLHLTDARGAGHVLRGPHVRWTGWRRLTFEVPPRAAHPLTVRRIYLAETRPGARYRGEVVLDELAAHVPPDSAADTPGARPRGAAGLPSGRSGRAPARPARRRKACGSGVSAPRRRCPPPAGPLRPPPAHSASWRP</sequence>
<feature type="chain" id="PRO_5037692280" evidence="2">
    <location>
        <begin position="26"/>
        <end position="833"/>
    </location>
</feature>
<reference evidence="4" key="1">
    <citation type="submission" date="2020-09" db="EMBL/GenBank/DDBJ databases">
        <title>Secondary metabolite and genome analysis of marine Streptomyces chumphonensis KK1-2T.</title>
        <authorList>
            <person name="Phongsopitanun W."/>
            <person name="Kanchanasin P."/>
            <person name="Pittayakhajonwut P."/>
            <person name="Suwanborirux K."/>
            <person name="Tanasupawat S."/>
        </authorList>
    </citation>
    <scope>NUCLEOTIDE SEQUENCE</scope>
    <source>
        <strain evidence="4">KK1-2</strain>
    </source>
</reference>